<reference evidence="1 2" key="1">
    <citation type="submission" date="2018-05" db="EMBL/GenBank/DDBJ databases">
        <title>Genomic Encyclopedia of Type Strains, Phase IV (KMG-IV): sequencing the most valuable type-strain genomes for metagenomic binning, comparative biology and taxonomic classification.</title>
        <authorList>
            <person name="Goeker M."/>
        </authorList>
    </citation>
    <scope>NUCLEOTIDE SEQUENCE [LARGE SCALE GENOMIC DNA]</scope>
    <source>
        <strain evidence="1 2">DSM 18773</strain>
    </source>
</reference>
<dbReference type="Gene3D" id="6.10.140.1110">
    <property type="match status" value="1"/>
</dbReference>
<evidence type="ECO:0000313" key="2">
    <source>
        <dbReference type="Proteomes" id="UP000245634"/>
    </source>
</evidence>
<gene>
    <name evidence="1" type="ORF">C7459_109117</name>
</gene>
<name>A0A316D7W0_9BACL</name>
<dbReference type="Pfam" id="PF11068">
    <property type="entry name" value="YlqD"/>
    <property type="match status" value="1"/>
</dbReference>
<protein>
    <submittedName>
        <fullName evidence="1">YlqD protein</fullName>
    </submittedName>
</protein>
<sequence>MLTVKVPVGIKLILTEQTKQGITGEINQAIQQIQHELEQIEFQARKALADAEQHGPEAVQGLTARINQERGARMERREQLMQQLVQIQQSPINSEIPGGQVESSVNVSVGDIWEETVQGTEIVLKDGVVVEIRRAGDAV</sequence>
<dbReference type="RefSeq" id="WP_170119427.1">
    <property type="nucleotide sequence ID" value="NZ_QGGL01000009.1"/>
</dbReference>
<proteinExistence type="predicted"/>
<dbReference type="AlphaFoldDB" id="A0A316D7W0"/>
<dbReference type="Proteomes" id="UP000245634">
    <property type="component" value="Unassembled WGS sequence"/>
</dbReference>
<dbReference type="EMBL" id="QGGL01000009">
    <property type="protein sequence ID" value="PWK12756.1"/>
    <property type="molecule type" value="Genomic_DNA"/>
</dbReference>
<comment type="caution">
    <text evidence="1">The sequence shown here is derived from an EMBL/GenBank/DDBJ whole genome shotgun (WGS) entry which is preliminary data.</text>
</comment>
<accession>A0A316D7W0</accession>
<organism evidence="1 2">
    <name type="scientific">Tumebacillus permanentifrigoris</name>
    <dbReference type="NCBI Taxonomy" id="378543"/>
    <lineage>
        <taxon>Bacteria</taxon>
        <taxon>Bacillati</taxon>
        <taxon>Bacillota</taxon>
        <taxon>Bacilli</taxon>
        <taxon>Bacillales</taxon>
        <taxon>Alicyclobacillaceae</taxon>
        <taxon>Tumebacillus</taxon>
    </lineage>
</organism>
<keyword evidence="2" id="KW-1185">Reference proteome</keyword>
<dbReference type="InterPro" id="IPR021297">
    <property type="entry name" value="YlqD"/>
</dbReference>
<evidence type="ECO:0000313" key="1">
    <source>
        <dbReference type="EMBL" id="PWK12756.1"/>
    </source>
</evidence>